<sequence>MDHYTKDNFQMTKSVGFQLNRARNSLVMELDGALQSLDITAQQIGILLSLTHGVASTPYELCKILAIDTGLMTRMLDKLEKRGLLCRSRSLEDRRVVNLAITEKGREVAARIPDIVLPVLNHRLRDFTPSEFDEFLRLLNKFNNA</sequence>
<protein>
    <submittedName>
        <fullName evidence="4">MarR family transcriptional regulator</fullName>
    </submittedName>
</protein>
<dbReference type="OrthoDB" id="6195716at2"/>
<dbReference type="Pfam" id="PF01047">
    <property type="entry name" value="MarR"/>
    <property type="match status" value="1"/>
</dbReference>
<name>A0A316EWM3_9BURK</name>
<evidence type="ECO:0000256" key="1">
    <source>
        <dbReference type="ARBA" id="ARBA00023015"/>
    </source>
</evidence>
<reference evidence="4 5" key="1">
    <citation type="submission" date="2018-05" db="EMBL/GenBank/DDBJ databases">
        <title>Genomic Encyclopedia of Type Strains, Phase IV (KMG-V): Genome sequencing to study the core and pangenomes of soil and plant-associated prokaryotes.</title>
        <authorList>
            <person name="Whitman W."/>
        </authorList>
    </citation>
    <scope>NUCLEOTIDE SEQUENCE [LARGE SCALE GENOMIC DNA]</scope>
    <source>
        <strain evidence="4 5">SLV-132</strain>
    </source>
</reference>
<proteinExistence type="predicted"/>
<dbReference type="PROSITE" id="PS50995">
    <property type="entry name" value="HTH_MARR_2"/>
    <property type="match status" value="1"/>
</dbReference>
<evidence type="ECO:0000313" key="5">
    <source>
        <dbReference type="Proteomes" id="UP000245754"/>
    </source>
</evidence>
<gene>
    <name evidence="4" type="ORF">C7419_102827</name>
</gene>
<accession>A0A316EWM3</accession>
<dbReference type="Gene3D" id="1.10.10.10">
    <property type="entry name" value="Winged helix-like DNA-binding domain superfamily/Winged helix DNA-binding domain"/>
    <property type="match status" value="1"/>
</dbReference>
<organism evidence="4 5">
    <name type="scientific">Cupriavidus plantarum</name>
    <dbReference type="NCBI Taxonomy" id="942865"/>
    <lineage>
        <taxon>Bacteria</taxon>
        <taxon>Pseudomonadati</taxon>
        <taxon>Pseudomonadota</taxon>
        <taxon>Betaproteobacteria</taxon>
        <taxon>Burkholderiales</taxon>
        <taxon>Burkholderiaceae</taxon>
        <taxon>Cupriavidus</taxon>
    </lineage>
</organism>
<dbReference type="EMBL" id="QGGT01000002">
    <property type="protein sequence ID" value="PWK35549.1"/>
    <property type="molecule type" value="Genomic_DNA"/>
</dbReference>
<dbReference type="PANTHER" id="PTHR42756:SF1">
    <property type="entry name" value="TRANSCRIPTIONAL REPRESSOR OF EMRAB OPERON"/>
    <property type="match status" value="1"/>
</dbReference>
<dbReference type="InterPro" id="IPR036390">
    <property type="entry name" value="WH_DNA-bd_sf"/>
</dbReference>
<keyword evidence="2" id="KW-0238">DNA-binding</keyword>
<evidence type="ECO:0000256" key="3">
    <source>
        <dbReference type="ARBA" id="ARBA00023163"/>
    </source>
</evidence>
<evidence type="ECO:0000256" key="2">
    <source>
        <dbReference type="ARBA" id="ARBA00023125"/>
    </source>
</evidence>
<dbReference type="GO" id="GO:0003677">
    <property type="term" value="F:DNA binding"/>
    <property type="evidence" value="ECO:0007669"/>
    <property type="project" value="UniProtKB-KW"/>
</dbReference>
<dbReference type="InterPro" id="IPR036388">
    <property type="entry name" value="WH-like_DNA-bd_sf"/>
</dbReference>
<dbReference type="Proteomes" id="UP000245754">
    <property type="component" value="Unassembled WGS sequence"/>
</dbReference>
<dbReference type="AlphaFoldDB" id="A0A316EWM3"/>
<evidence type="ECO:0000313" key="4">
    <source>
        <dbReference type="EMBL" id="PWK35549.1"/>
    </source>
</evidence>
<dbReference type="PANTHER" id="PTHR42756">
    <property type="entry name" value="TRANSCRIPTIONAL REGULATOR, MARR"/>
    <property type="match status" value="1"/>
</dbReference>
<dbReference type="SMART" id="SM00347">
    <property type="entry name" value="HTH_MARR"/>
    <property type="match status" value="1"/>
</dbReference>
<keyword evidence="3" id="KW-0804">Transcription</keyword>
<keyword evidence="5" id="KW-1185">Reference proteome</keyword>
<dbReference type="SUPFAM" id="SSF46785">
    <property type="entry name" value="Winged helix' DNA-binding domain"/>
    <property type="match status" value="1"/>
</dbReference>
<dbReference type="GO" id="GO:0003700">
    <property type="term" value="F:DNA-binding transcription factor activity"/>
    <property type="evidence" value="ECO:0007669"/>
    <property type="project" value="InterPro"/>
</dbReference>
<dbReference type="PRINTS" id="PR00598">
    <property type="entry name" value="HTHMARR"/>
</dbReference>
<dbReference type="InterPro" id="IPR000835">
    <property type="entry name" value="HTH_MarR-typ"/>
</dbReference>
<keyword evidence="1" id="KW-0805">Transcription regulation</keyword>
<comment type="caution">
    <text evidence="4">The sequence shown here is derived from an EMBL/GenBank/DDBJ whole genome shotgun (WGS) entry which is preliminary data.</text>
</comment>
<dbReference type="RefSeq" id="WP_109583583.1">
    <property type="nucleotide sequence ID" value="NZ_JACBYU010000003.1"/>
</dbReference>